<comment type="caution">
    <text evidence="4">The sequence shown here is derived from an EMBL/GenBank/DDBJ whole genome shotgun (WGS) entry which is preliminary data.</text>
</comment>
<dbReference type="GO" id="GO:0016787">
    <property type="term" value="F:hydrolase activity"/>
    <property type="evidence" value="ECO:0007669"/>
    <property type="project" value="UniProtKB-KW"/>
</dbReference>
<dbReference type="InterPro" id="IPR020084">
    <property type="entry name" value="NUDIX_hydrolase_CS"/>
</dbReference>
<organism evidence="4 5">
    <name type="scientific">Candidatus Desulfatibia vada</name>
    <dbReference type="NCBI Taxonomy" id="2841696"/>
    <lineage>
        <taxon>Bacteria</taxon>
        <taxon>Pseudomonadati</taxon>
        <taxon>Thermodesulfobacteriota</taxon>
        <taxon>Desulfobacteria</taxon>
        <taxon>Desulfobacterales</taxon>
        <taxon>Desulfobacterales incertae sedis</taxon>
        <taxon>Candidatus Desulfatibia</taxon>
    </lineage>
</organism>
<dbReference type="Pfam" id="PF00293">
    <property type="entry name" value="NUDIX"/>
    <property type="match status" value="1"/>
</dbReference>
<proteinExistence type="inferred from homology"/>
<dbReference type="PANTHER" id="PTHR16099">
    <property type="entry name" value="8-OXO-DGTP DIPHOSPHATES NUDT15"/>
    <property type="match status" value="1"/>
</dbReference>
<name>A0A8J6P2N1_9BACT</name>
<dbReference type="SUPFAM" id="SSF55811">
    <property type="entry name" value="Nudix"/>
    <property type="match status" value="1"/>
</dbReference>
<dbReference type="InterPro" id="IPR015797">
    <property type="entry name" value="NUDIX_hydrolase-like_dom_sf"/>
</dbReference>
<gene>
    <name evidence="4" type="ORF">H8D96_07930</name>
</gene>
<dbReference type="PRINTS" id="PR00502">
    <property type="entry name" value="NUDIXFAMILY"/>
</dbReference>
<evidence type="ECO:0000313" key="4">
    <source>
        <dbReference type="EMBL" id="MBC8431835.1"/>
    </source>
</evidence>
<dbReference type="AlphaFoldDB" id="A0A8J6P2N1"/>
<evidence type="ECO:0000256" key="2">
    <source>
        <dbReference type="RuleBase" id="RU003476"/>
    </source>
</evidence>
<dbReference type="PANTHER" id="PTHR16099:SF5">
    <property type="entry name" value="NUCLEOTIDE TRIPHOSPHATE DIPHOSPHATASE NUDT15"/>
    <property type="match status" value="1"/>
</dbReference>
<dbReference type="PROSITE" id="PS00893">
    <property type="entry name" value="NUDIX_BOX"/>
    <property type="match status" value="1"/>
</dbReference>
<feature type="domain" description="Nudix hydrolase" evidence="3">
    <location>
        <begin position="2"/>
        <end position="133"/>
    </location>
</feature>
<dbReference type="PROSITE" id="PS51462">
    <property type="entry name" value="NUDIX"/>
    <property type="match status" value="1"/>
</dbReference>
<keyword evidence="1 2" id="KW-0378">Hydrolase</keyword>
<sequence>MEKRPFVGVAVIVIKDHKVLLGKRKNSHGSGTWQFPGGHLEFNESIKDCARRELFEETGIKIKNIRFGPYTNDIFKKEKKHYITLFVVADYDSGVLELKEPEKCEKWDWFEWGKLPEPSFLPIKNLMASQKVPFTAL</sequence>
<reference evidence="4 5" key="1">
    <citation type="submission" date="2020-08" db="EMBL/GenBank/DDBJ databases">
        <title>Bridging the membrane lipid divide: bacteria of the FCB group superphylum have the potential to synthesize archaeal ether lipids.</title>
        <authorList>
            <person name="Villanueva L."/>
            <person name="Von Meijenfeldt F.A.B."/>
            <person name="Westbye A.B."/>
            <person name="Yadav S."/>
            <person name="Hopmans E.C."/>
            <person name="Dutilh B.E."/>
            <person name="Sinninghe Damste J.S."/>
        </authorList>
    </citation>
    <scope>NUCLEOTIDE SEQUENCE [LARGE SCALE GENOMIC DNA]</scope>
    <source>
        <strain evidence="4">NIOZ-UU17</strain>
    </source>
</reference>
<dbReference type="EMBL" id="JACNIG010000183">
    <property type="protein sequence ID" value="MBC8431835.1"/>
    <property type="molecule type" value="Genomic_DNA"/>
</dbReference>
<evidence type="ECO:0000259" key="3">
    <source>
        <dbReference type="PROSITE" id="PS51462"/>
    </source>
</evidence>
<evidence type="ECO:0000256" key="1">
    <source>
        <dbReference type="ARBA" id="ARBA00022801"/>
    </source>
</evidence>
<dbReference type="CDD" id="cd04678">
    <property type="entry name" value="NUDIX_MTH2_Nudt15"/>
    <property type="match status" value="1"/>
</dbReference>
<evidence type="ECO:0000313" key="5">
    <source>
        <dbReference type="Proteomes" id="UP000605201"/>
    </source>
</evidence>
<dbReference type="InterPro" id="IPR020476">
    <property type="entry name" value="Nudix_hydrolase"/>
</dbReference>
<accession>A0A8J6P2N1</accession>
<comment type="similarity">
    <text evidence="2">Belongs to the Nudix hydrolase family.</text>
</comment>
<dbReference type="Proteomes" id="UP000605201">
    <property type="component" value="Unassembled WGS sequence"/>
</dbReference>
<dbReference type="InterPro" id="IPR000086">
    <property type="entry name" value="NUDIX_hydrolase_dom"/>
</dbReference>
<protein>
    <submittedName>
        <fullName evidence="4">NUDIX domain-containing protein</fullName>
    </submittedName>
</protein>
<dbReference type="FunFam" id="3.90.79.10:FF:000060">
    <property type="entry name" value="Nudix hydrolase 1"/>
    <property type="match status" value="1"/>
</dbReference>
<dbReference type="Gene3D" id="3.90.79.10">
    <property type="entry name" value="Nucleoside Triphosphate Pyrophosphohydrolase"/>
    <property type="match status" value="1"/>
</dbReference>